<gene>
    <name evidence="3" type="ORF">GR328_10925</name>
</gene>
<comment type="caution">
    <text evidence="3">The sequence shown here is derived from an EMBL/GenBank/DDBJ whole genome shotgun (WGS) entry which is preliminary data.</text>
</comment>
<dbReference type="Pfam" id="PF00174">
    <property type="entry name" value="Oxidored_molyb"/>
    <property type="match status" value="1"/>
</dbReference>
<accession>A0A7X3MRM6</accession>
<organism evidence="3 4">
    <name type="scientific">Microvirga makkahensis</name>
    <dbReference type="NCBI Taxonomy" id="1128670"/>
    <lineage>
        <taxon>Bacteria</taxon>
        <taxon>Pseudomonadati</taxon>
        <taxon>Pseudomonadota</taxon>
        <taxon>Alphaproteobacteria</taxon>
        <taxon>Hyphomicrobiales</taxon>
        <taxon>Methylobacteriaceae</taxon>
        <taxon>Microvirga</taxon>
    </lineage>
</organism>
<dbReference type="Proteomes" id="UP000436483">
    <property type="component" value="Unassembled WGS sequence"/>
</dbReference>
<dbReference type="SUPFAM" id="SSF56524">
    <property type="entry name" value="Oxidoreductase molybdopterin-binding domain"/>
    <property type="match status" value="1"/>
</dbReference>
<dbReference type="Gene3D" id="3.90.420.10">
    <property type="entry name" value="Oxidoreductase, molybdopterin-binding domain"/>
    <property type="match status" value="1"/>
</dbReference>
<sequence>MSIFKTKILLLGVFLALSTWNGTAVARATALAMPKDRPVLTVSGKIAVTNKGDAAEFDRTMLEALGMESFTTSTPWYSGPTTFEGVPMAKLLDRLGASGEHLMVMALNDYSSDIPVSDVRKYKVLLALKVNGEYISVRDKGPLFIIYPFDTDPELQHQTYYGRSVWQVFKIIVK</sequence>
<keyword evidence="1" id="KW-0732">Signal</keyword>
<protein>
    <submittedName>
        <fullName evidence="3">Molybdopterin-dependent oxidoreductase</fullName>
    </submittedName>
</protein>
<dbReference type="RefSeq" id="WP_160884551.1">
    <property type="nucleotide sequence ID" value="NZ_WURB01000006.1"/>
</dbReference>
<keyword evidence="4" id="KW-1185">Reference proteome</keyword>
<reference evidence="3 4" key="2">
    <citation type="submission" date="2020-01" db="EMBL/GenBank/DDBJ databases">
        <title>Microvirga sp. nov., an arsenate reduction bacterium isolated from Tibet hotspring sediments.</title>
        <authorList>
            <person name="Xian W.-D."/>
            <person name="Li W.-J."/>
        </authorList>
    </citation>
    <scope>NUCLEOTIDE SEQUENCE [LARGE SCALE GENOMIC DNA]</scope>
    <source>
        <strain evidence="3 4">KCTC 23863</strain>
    </source>
</reference>
<dbReference type="OrthoDB" id="9798763at2"/>
<evidence type="ECO:0000313" key="4">
    <source>
        <dbReference type="Proteomes" id="UP000436483"/>
    </source>
</evidence>
<feature type="domain" description="Oxidoreductase molybdopterin-binding" evidence="2">
    <location>
        <begin position="71"/>
        <end position="146"/>
    </location>
</feature>
<dbReference type="InterPro" id="IPR036374">
    <property type="entry name" value="OxRdtase_Mopterin-bd_sf"/>
</dbReference>
<name>A0A7X3MRM6_9HYPH</name>
<feature type="chain" id="PRO_5031096344" evidence="1">
    <location>
        <begin position="27"/>
        <end position="174"/>
    </location>
</feature>
<evidence type="ECO:0000259" key="2">
    <source>
        <dbReference type="Pfam" id="PF00174"/>
    </source>
</evidence>
<evidence type="ECO:0000313" key="3">
    <source>
        <dbReference type="EMBL" id="MXQ11966.1"/>
    </source>
</evidence>
<dbReference type="EMBL" id="WURB01000006">
    <property type="protein sequence ID" value="MXQ11966.1"/>
    <property type="molecule type" value="Genomic_DNA"/>
</dbReference>
<feature type="signal peptide" evidence="1">
    <location>
        <begin position="1"/>
        <end position="26"/>
    </location>
</feature>
<proteinExistence type="predicted"/>
<evidence type="ECO:0000256" key="1">
    <source>
        <dbReference type="SAM" id="SignalP"/>
    </source>
</evidence>
<dbReference type="InterPro" id="IPR000572">
    <property type="entry name" value="OxRdtase_Mopterin-bd_dom"/>
</dbReference>
<dbReference type="AlphaFoldDB" id="A0A7X3MRM6"/>
<reference evidence="3 4" key="1">
    <citation type="submission" date="2019-12" db="EMBL/GenBank/DDBJ databases">
        <authorList>
            <person name="Yuan C.-G."/>
        </authorList>
    </citation>
    <scope>NUCLEOTIDE SEQUENCE [LARGE SCALE GENOMIC DNA]</scope>
    <source>
        <strain evidence="3 4">KCTC 23863</strain>
    </source>
</reference>